<name>A0ABR2I3P1_9PEZI</name>
<dbReference type="InterPro" id="IPR036390">
    <property type="entry name" value="WH_DNA-bd_sf"/>
</dbReference>
<reference evidence="6 7" key="1">
    <citation type="journal article" date="2024" name="IMA Fungus">
        <title>Apiospora arundinis, a panoply of carbohydrate-active enzymes and secondary metabolites.</title>
        <authorList>
            <person name="Sorensen T."/>
            <person name="Petersen C."/>
            <person name="Muurmann A.T."/>
            <person name="Christiansen J.V."/>
            <person name="Brundto M.L."/>
            <person name="Overgaard C.K."/>
            <person name="Boysen A.T."/>
            <person name="Wollenberg R.D."/>
            <person name="Larsen T.O."/>
            <person name="Sorensen J.L."/>
            <person name="Nielsen K.L."/>
            <person name="Sondergaard T.E."/>
        </authorList>
    </citation>
    <scope>NUCLEOTIDE SEQUENCE [LARGE SCALE GENOMIC DNA]</scope>
    <source>
        <strain evidence="6 7">AAU 773</strain>
    </source>
</reference>
<evidence type="ECO:0000259" key="5">
    <source>
        <dbReference type="Pfam" id="PF08100"/>
    </source>
</evidence>
<organism evidence="6 7">
    <name type="scientific">Apiospora arundinis</name>
    <dbReference type="NCBI Taxonomy" id="335852"/>
    <lineage>
        <taxon>Eukaryota</taxon>
        <taxon>Fungi</taxon>
        <taxon>Dikarya</taxon>
        <taxon>Ascomycota</taxon>
        <taxon>Pezizomycotina</taxon>
        <taxon>Sordariomycetes</taxon>
        <taxon>Xylariomycetidae</taxon>
        <taxon>Amphisphaeriales</taxon>
        <taxon>Apiosporaceae</taxon>
        <taxon>Apiospora</taxon>
    </lineage>
</organism>
<dbReference type="Pfam" id="PF00891">
    <property type="entry name" value="Methyltransf_2"/>
    <property type="match status" value="1"/>
</dbReference>
<evidence type="ECO:0000256" key="2">
    <source>
        <dbReference type="ARBA" id="ARBA00022679"/>
    </source>
</evidence>
<dbReference type="InterPro" id="IPR029063">
    <property type="entry name" value="SAM-dependent_MTases_sf"/>
</dbReference>
<dbReference type="PANTHER" id="PTHR43712">
    <property type="entry name" value="PUTATIVE (AFU_ORTHOLOGUE AFUA_4G14580)-RELATED"/>
    <property type="match status" value="1"/>
</dbReference>
<dbReference type="Pfam" id="PF08100">
    <property type="entry name" value="Dimerisation"/>
    <property type="match status" value="1"/>
</dbReference>
<dbReference type="SUPFAM" id="SSF46785">
    <property type="entry name" value="Winged helix' DNA-binding domain"/>
    <property type="match status" value="1"/>
</dbReference>
<dbReference type="PROSITE" id="PS51683">
    <property type="entry name" value="SAM_OMT_II"/>
    <property type="match status" value="1"/>
</dbReference>
<feature type="domain" description="O-methyltransferase dimerisation" evidence="5">
    <location>
        <begin position="77"/>
        <end position="155"/>
    </location>
</feature>
<evidence type="ECO:0000259" key="4">
    <source>
        <dbReference type="Pfam" id="PF00891"/>
    </source>
</evidence>
<dbReference type="EMBL" id="JAPCWZ010000007">
    <property type="protein sequence ID" value="KAK8856645.1"/>
    <property type="molecule type" value="Genomic_DNA"/>
</dbReference>
<dbReference type="InterPro" id="IPR036388">
    <property type="entry name" value="WH-like_DNA-bd_sf"/>
</dbReference>
<keyword evidence="2" id="KW-0808">Transferase</keyword>
<sequence>MAKGAHDATAILENLNVTLRNTLEALDREEIKAELAQKLHNDQQLPEKGLETLAANTIDLVARVEKLLEPAHLVLADHFLGYTSTKCLVAAVEMRIPDLLRDQGPLTLEELASKLGCDPLRLGQILQTLYSVSIFAYDAAERTYRNSPASVLLCSDHWTQWHNWVSLYGNEFYDIARGIPAAIANSGKKGARFAAQVNFDTDLDMFAYFASQGWVPKLHRTLGGGATAMAPGILQDYPWAEVGDKTVMDIGGGGGGLIVTLLKAHEKMHGGVYDTANVISHISDAFLAGGEHGDLAERVPQGNLVAGDFLRWVPPSEVYTIKWVLHDWTDDDAIVILRNARKAIIPGEKSRLVVLESILSDTRMGRLSRYGNINMMMTANGRERTEEQWRELIKASGWRIDNIYPLRNAWVQAIDLRPC</sequence>
<dbReference type="Proteomes" id="UP001390339">
    <property type="component" value="Unassembled WGS sequence"/>
</dbReference>
<feature type="domain" description="O-methyltransferase C-terminal" evidence="4">
    <location>
        <begin position="246"/>
        <end position="399"/>
    </location>
</feature>
<gene>
    <name evidence="6" type="ORF">PGQ11_012557</name>
</gene>
<dbReference type="InterPro" id="IPR016461">
    <property type="entry name" value="COMT-like"/>
</dbReference>
<keyword evidence="1" id="KW-0489">Methyltransferase</keyword>
<evidence type="ECO:0000313" key="6">
    <source>
        <dbReference type="EMBL" id="KAK8856645.1"/>
    </source>
</evidence>
<keyword evidence="3" id="KW-0949">S-adenosyl-L-methionine</keyword>
<dbReference type="Gene3D" id="3.40.50.150">
    <property type="entry name" value="Vaccinia Virus protein VP39"/>
    <property type="match status" value="1"/>
</dbReference>
<proteinExistence type="predicted"/>
<evidence type="ECO:0000313" key="7">
    <source>
        <dbReference type="Proteomes" id="UP001390339"/>
    </source>
</evidence>
<dbReference type="SUPFAM" id="SSF53335">
    <property type="entry name" value="S-adenosyl-L-methionine-dependent methyltransferases"/>
    <property type="match status" value="1"/>
</dbReference>
<evidence type="ECO:0000256" key="3">
    <source>
        <dbReference type="ARBA" id="ARBA00022691"/>
    </source>
</evidence>
<dbReference type="InterPro" id="IPR001077">
    <property type="entry name" value="COMT_C"/>
</dbReference>
<comment type="caution">
    <text evidence="6">The sequence shown here is derived from an EMBL/GenBank/DDBJ whole genome shotgun (WGS) entry which is preliminary data.</text>
</comment>
<dbReference type="InterPro" id="IPR012967">
    <property type="entry name" value="COMT_dimerisation"/>
</dbReference>
<accession>A0ABR2I3P1</accession>
<keyword evidence="7" id="KW-1185">Reference proteome</keyword>
<dbReference type="PANTHER" id="PTHR43712:SF2">
    <property type="entry name" value="O-METHYLTRANSFERASE CICE"/>
    <property type="match status" value="1"/>
</dbReference>
<protein>
    <submittedName>
        <fullName evidence="6">O-methyltransferase protein</fullName>
    </submittedName>
</protein>
<dbReference type="Gene3D" id="1.10.10.10">
    <property type="entry name" value="Winged helix-like DNA-binding domain superfamily/Winged helix DNA-binding domain"/>
    <property type="match status" value="1"/>
</dbReference>
<evidence type="ECO:0000256" key="1">
    <source>
        <dbReference type="ARBA" id="ARBA00022603"/>
    </source>
</evidence>